<evidence type="ECO:0000256" key="14">
    <source>
        <dbReference type="ARBA" id="ARBA00022958"/>
    </source>
</evidence>
<sequence length="477" mass="52289">MKKTKIVSTLGPASNDLKIISALINNGINVARFNFSHGDHDEHAARMALVHDAEKKTGKLIGFMLDTKGAEIRTTVQDTPNGKIEFKKGDRLRISMNEKIKGTKEKIAVTYKGLYDDVKVGGKVLFDDGIIEMTVISKDSEKKELLVQVDNDGVLGGRKGVNAPGVAINLPGITKKDKSDIEFGLEQGIDFIAASFVRKAQDVLDIRKLLKKHHQENHVMIFPKIESQEGIDNFESIIAVSDGLMVPRGDMGVEIPYEEVPVIQKMMIRYMNRLGKPVITATQMLDSMIENPRATRAEINDVENAVWDGTDATMLSGESANGSWPVEAVKTMSTSDEYAENHVHDDGNRIDLRNEPKSSDTEVLAQAAVDAAREAGAKAIVASTASGYTARLISKYRPDMPILAITYDEQVARSLTVNYAVYPVVKDAPETTDDMIELAKKTVHDEKLAKRGDTIVVTAGLPIKKPGTTNLIHVVKL</sequence>
<dbReference type="Gene3D" id="2.40.33.10">
    <property type="entry name" value="PK beta-barrel domain-like"/>
    <property type="match status" value="1"/>
</dbReference>
<comment type="cofactor">
    <cofactor evidence="2">
        <name>K(+)</name>
        <dbReference type="ChEBI" id="CHEBI:29103"/>
    </cofactor>
</comment>
<dbReference type="InterPro" id="IPR015813">
    <property type="entry name" value="Pyrv/PenolPyrv_kinase-like_dom"/>
</dbReference>
<dbReference type="UniPathway" id="UPA00109">
    <property type="reaction ID" value="UER00188"/>
</dbReference>
<evidence type="ECO:0000256" key="6">
    <source>
        <dbReference type="ARBA" id="ARBA00012142"/>
    </source>
</evidence>
<keyword evidence="12" id="KW-0067">ATP-binding</keyword>
<dbReference type="AlphaFoldDB" id="A0A483B1C8"/>
<keyword evidence="16 19" id="KW-0670">Pyruvate</keyword>
<dbReference type="Gene3D" id="3.20.20.60">
    <property type="entry name" value="Phosphoenolpyruvate-binding domains"/>
    <property type="match status" value="1"/>
</dbReference>
<gene>
    <name evidence="19" type="ORF">ATX59_04845</name>
</gene>
<evidence type="ECO:0000256" key="2">
    <source>
        <dbReference type="ARBA" id="ARBA00001958"/>
    </source>
</evidence>
<comment type="pathway">
    <text evidence="3 18">Carbohydrate degradation; glycolysis; pyruvate from D-glyceraldehyde 3-phosphate: step 5/5.</text>
</comment>
<dbReference type="InterPro" id="IPR036918">
    <property type="entry name" value="Pyrv_Knase_C_sf"/>
</dbReference>
<evidence type="ECO:0000256" key="4">
    <source>
        <dbReference type="ARBA" id="ARBA00006237"/>
    </source>
</evidence>
<dbReference type="EMBL" id="MLOK01000037">
    <property type="protein sequence ID" value="OIM21323.1"/>
    <property type="molecule type" value="Genomic_DNA"/>
</dbReference>
<evidence type="ECO:0000256" key="1">
    <source>
        <dbReference type="ARBA" id="ARBA00001946"/>
    </source>
</evidence>
<comment type="catalytic activity">
    <reaction evidence="18">
        <text>pyruvate + ATP = phosphoenolpyruvate + ADP + H(+)</text>
        <dbReference type="Rhea" id="RHEA:18157"/>
        <dbReference type="ChEBI" id="CHEBI:15361"/>
        <dbReference type="ChEBI" id="CHEBI:15378"/>
        <dbReference type="ChEBI" id="CHEBI:30616"/>
        <dbReference type="ChEBI" id="CHEBI:58702"/>
        <dbReference type="ChEBI" id="CHEBI:456216"/>
        <dbReference type="EC" id="2.7.1.40"/>
    </reaction>
</comment>
<dbReference type="FunFam" id="2.40.33.10:FF:000001">
    <property type="entry name" value="Pyruvate kinase"/>
    <property type="match status" value="1"/>
</dbReference>
<dbReference type="PRINTS" id="PR01050">
    <property type="entry name" value="PYRUVTKNASE"/>
</dbReference>
<dbReference type="NCBIfam" id="TIGR01064">
    <property type="entry name" value="pyruv_kin"/>
    <property type="match status" value="1"/>
</dbReference>
<proteinExistence type="inferred from homology"/>
<evidence type="ECO:0000256" key="13">
    <source>
        <dbReference type="ARBA" id="ARBA00022842"/>
    </source>
</evidence>
<reference evidence="19 20" key="1">
    <citation type="journal article" date="2016" name="BMC Genomics">
        <title>Consensus pan-genome assembly of the specialised wine bacterium Oenococcus oeni.</title>
        <authorList>
            <person name="Sternes P.R."/>
            <person name="Borneman A.R."/>
        </authorList>
    </citation>
    <scope>NUCLEOTIDE SEQUENCE [LARGE SCALE GENOMIC DNA]</scope>
    <source>
        <strain evidence="19 20">AWRIB661</strain>
    </source>
</reference>
<keyword evidence="10" id="KW-0547">Nucleotide-binding</keyword>
<protein>
    <recommendedName>
        <fullName evidence="7 17">Pyruvate kinase</fullName>
        <ecNumber evidence="6 17">2.7.1.40</ecNumber>
    </recommendedName>
</protein>
<dbReference type="GO" id="GO:0016301">
    <property type="term" value="F:kinase activity"/>
    <property type="evidence" value="ECO:0007669"/>
    <property type="project" value="UniProtKB-KW"/>
</dbReference>
<dbReference type="SUPFAM" id="SSF52935">
    <property type="entry name" value="PK C-terminal domain-like"/>
    <property type="match status" value="1"/>
</dbReference>
<dbReference type="FunFam" id="3.20.20.60:FF:000025">
    <property type="entry name" value="Pyruvate kinase"/>
    <property type="match status" value="1"/>
</dbReference>
<dbReference type="NCBIfam" id="NF004491">
    <property type="entry name" value="PRK05826.1"/>
    <property type="match status" value="1"/>
</dbReference>
<evidence type="ECO:0000256" key="11">
    <source>
        <dbReference type="ARBA" id="ARBA00022777"/>
    </source>
</evidence>
<evidence type="ECO:0000256" key="9">
    <source>
        <dbReference type="ARBA" id="ARBA00022723"/>
    </source>
</evidence>
<dbReference type="RefSeq" id="WP_032811312.1">
    <property type="nucleotide sequence ID" value="NZ_MLKQ01000150.1"/>
</dbReference>
<dbReference type="InterPro" id="IPR015806">
    <property type="entry name" value="Pyrv_Knase_insert_dom_sf"/>
</dbReference>
<evidence type="ECO:0000256" key="18">
    <source>
        <dbReference type="RuleBase" id="RU000504"/>
    </source>
</evidence>
<dbReference type="EC" id="2.7.1.40" evidence="6 17"/>
<dbReference type="SUPFAM" id="SSF51621">
    <property type="entry name" value="Phosphoenolpyruvate/pyruvate domain"/>
    <property type="match status" value="1"/>
</dbReference>
<dbReference type="PANTHER" id="PTHR11817">
    <property type="entry name" value="PYRUVATE KINASE"/>
    <property type="match status" value="1"/>
</dbReference>
<comment type="cofactor">
    <cofactor evidence="1">
        <name>Mg(2+)</name>
        <dbReference type="ChEBI" id="CHEBI:18420"/>
    </cofactor>
</comment>
<evidence type="ECO:0000256" key="15">
    <source>
        <dbReference type="ARBA" id="ARBA00023152"/>
    </source>
</evidence>
<keyword evidence="15 18" id="KW-0324">Glycolysis</keyword>
<evidence type="ECO:0000313" key="20">
    <source>
        <dbReference type="Proteomes" id="UP000181728"/>
    </source>
</evidence>
<keyword evidence="14" id="KW-0630">Potassium</keyword>
<dbReference type="Gene3D" id="3.40.1380.20">
    <property type="entry name" value="Pyruvate kinase, C-terminal domain"/>
    <property type="match status" value="1"/>
</dbReference>
<dbReference type="GO" id="GO:0000287">
    <property type="term" value="F:magnesium ion binding"/>
    <property type="evidence" value="ECO:0007669"/>
    <property type="project" value="UniProtKB-UniRule"/>
</dbReference>
<comment type="similarity">
    <text evidence="5 18">Belongs to the pyruvate kinase family.</text>
</comment>
<evidence type="ECO:0000256" key="5">
    <source>
        <dbReference type="ARBA" id="ARBA00008663"/>
    </source>
</evidence>
<evidence type="ECO:0000313" key="19">
    <source>
        <dbReference type="EMBL" id="OIM21323.1"/>
    </source>
</evidence>
<keyword evidence="9" id="KW-0479">Metal-binding</keyword>
<dbReference type="NCBIfam" id="NF004978">
    <property type="entry name" value="PRK06354.1"/>
    <property type="match status" value="1"/>
</dbReference>
<dbReference type="Pfam" id="PF00224">
    <property type="entry name" value="PK"/>
    <property type="match status" value="1"/>
</dbReference>
<dbReference type="Proteomes" id="UP000181728">
    <property type="component" value="Unassembled WGS sequence"/>
</dbReference>
<keyword evidence="11 18" id="KW-0418">Kinase</keyword>
<dbReference type="SUPFAM" id="SSF50800">
    <property type="entry name" value="PK beta-barrel domain-like"/>
    <property type="match status" value="1"/>
</dbReference>
<evidence type="ECO:0000256" key="12">
    <source>
        <dbReference type="ARBA" id="ARBA00022840"/>
    </source>
</evidence>
<organism evidence="19 20">
    <name type="scientific">Oenococcus oeni</name>
    <name type="common">Leuconostoc oenos</name>
    <dbReference type="NCBI Taxonomy" id="1247"/>
    <lineage>
        <taxon>Bacteria</taxon>
        <taxon>Bacillati</taxon>
        <taxon>Bacillota</taxon>
        <taxon>Bacilli</taxon>
        <taxon>Lactobacillales</taxon>
        <taxon>Lactobacillaceae</taxon>
        <taxon>Oenococcus</taxon>
    </lineage>
</organism>
<accession>A0A483B1C8</accession>
<dbReference type="GO" id="GO:0005524">
    <property type="term" value="F:ATP binding"/>
    <property type="evidence" value="ECO:0007669"/>
    <property type="project" value="UniProtKB-KW"/>
</dbReference>
<dbReference type="InterPro" id="IPR015793">
    <property type="entry name" value="Pyrv_Knase_brl"/>
</dbReference>
<name>A0A483B1C8_OENOE</name>
<evidence type="ECO:0000256" key="16">
    <source>
        <dbReference type="ARBA" id="ARBA00023317"/>
    </source>
</evidence>
<dbReference type="Pfam" id="PF02887">
    <property type="entry name" value="PK_C"/>
    <property type="match status" value="1"/>
</dbReference>
<dbReference type="InterPro" id="IPR001697">
    <property type="entry name" value="Pyr_Knase"/>
</dbReference>
<keyword evidence="13 18" id="KW-0460">Magnesium</keyword>
<dbReference type="GO" id="GO:0004743">
    <property type="term" value="F:pyruvate kinase activity"/>
    <property type="evidence" value="ECO:0007669"/>
    <property type="project" value="UniProtKB-UniRule"/>
</dbReference>
<comment type="similarity">
    <text evidence="4">In the C-terminal section; belongs to the PEP-utilizing enzyme family.</text>
</comment>
<evidence type="ECO:0000256" key="10">
    <source>
        <dbReference type="ARBA" id="ARBA00022741"/>
    </source>
</evidence>
<evidence type="ECO:0000256" key="8">
    <source>
        <dbReference type="ARBA" id="ARBA00022679"/>
    </source>
</evidence>
<dbReference type="InterPro" id="IPR011037">
    <property type="entry name" value="Pyrv_Knase-like_insert_dom_sf"/>
</dbReference>
<dbReference type="InterPro" id="IPR015795">
    <property type="entry name" value="Pyrv_Knase_C"/>
</dbReference>
<evidence type="ECO:0000256" key="7">
    <source>
        <dbReference type="ARBA" id="ARBA00018587"/>
    </source>
</evidence>
<keyword evidence="8 18" id="KW-0808">Transferase</keyword>
<comment type="caution">
    <text evidence="19">The sequence shown here is derived from an EMBL/GenBank/DDBJ whole genome shotgun (WGS) entry which is preliminary data.</text>
</comment>
<evidence type="ECO:0000256" key="3">
    <source>
        <dbReference type="ARBA" id="ARBA00004997"/>
    </source>
</evidence>
<dbReference type="InterPro" id="IPR040442">
    <property type="entry name" value="Pyrv_kinase-like_dom_sf"/>
</dbReference>
<dbReference type="GO" id="GO:0030955">
    <property type="term" value="F:potassium ion binding"/>
    <property type="evidence" value="ECO:0007669"/>
    <property type="project" value="UniProtKB-UniRule"/>
</dbReference>
<evidence type="ECO:0000256" key="17">
    <source>
        <dbReference type="NCBIfam" id="TIGR01064"/>
    </source>
</evidence>